<feature type="compositionally biased region" description="Basic and acidic residues" evidence="1">
    <location>
        <begin position="479"/>
        <end position="496"/>
    </location>
</feature>
<comment type="caution">
    <text evidence="2">The sequence shown here is derived from an EMBL/GenBank/DDBJ whole genome shotgun (WGS) entry which is preliminary data.</text>
</comment>
<feature type="region of interest" description="Disordered" evidence="1">
    <location>
        <begin position="391"/>
        <end position="419"/>
    </location>
</feature>
<feature type="region of interest" description="Disordered" evidence="1">
    <location>
        <begin position="67"/>
        <end position="89"/>
    </location>
</feature>
<keyword evidence="3" id="KW-1185">Reference proteome</keyword>
<dbReference type="PANTHER" id="PTHR14739">
    <property type="entry name" value="MICROTUBULE-ASSOCIATED PROTEIN 9"/>
    <property type="match status" value="1"/>
</dbReference>
<feature type="region of interest" description="Disordered" evidence="1">
    <location>
        <begin position="243"/>
        <end position="266"/>
    </location>
</feature>
<dbReference type="EMBL" id="CAWYQH010000163">
    <property type="protein sequence ID" value="CAK8696665.1"/>
    <property type="molecule type" value="Genomic_DNA"/>
</dbReference>
<feature type="compositionally biased region" description="Basic residues" evidence="1">
    <location>
        <begin position="406"/>
        <end position="416"/>
    </location>
</feature>
<dbReference type="Proteomes" id="UP001642483">
    <property type="component" value="Unassembled WGS sequence"/>
</dbReference>
<feature type="compositionally biased region" description="Polar residues" evidence="1">
    <location>
        <begin position="243"/>
        <end position="252"/>
    </location>
</feature>
<gene>
    <name evidence="2" type="ORF">CVLEPA_LOCUS30001</name>
</gene>
<dbReference type="PANTHER" id="PTHR14739:SF9">
    <property type="entry name" value="MICROTUBULE-ASSOCIATED PROTEIN 9"/>
    <property type="match status" value="1"/>
</dbReference>
<accession>A0ABP0GY37</accession>
<feature type="region of interest" description="Disordered" evidence="1">
    <location>
        <begin position="471"/>
        <end position="496"/>
    </location>
</feature>
<feature type="region of interest" description="Disordered" evidence="1">
    <location>
        <begin position="512"/>
        <end position="588"/>
    </location>
</feature>
<proteinExistence type="predicted"/>
<evidence type="ECO:0000313" key="2">
    <source>
        <dbReference type="EMBL" id="CAK8696665.1"/>
    </source>
</evidence>
<evidence type="ECO:0008006" key="4">
    <source>
        <dbReference type="Google" id="ProtNLM"/>
    </source>
</evidence>
<name>A0ABP0GY37_CLALP</name>
<feature type="compositionally biased region" description="Basic residues" evidence="1">
    <location>
        <begin position="75"/>
        <end position="87"/>
    </location>
</feature>
<dbReference type="InterPro" id="IPR026106">
    <property type="entry name" value="MAP9"/>
</dbReference>
<feature type="region of interest" description="Disordered" evidence="1">
    <location>
        <begin position="649"/>
        <end position="668"/>
    </location>
</feature>
<evidence type="ECO:0000256" key="1">
    <source>
        <dbReference type="SAM" id="MobiDB-lite"/>
    </source>
</evidence>
<protein>
    <recommendedName>
        <fullName evidence="4">Microtubule-associated protein 9</fullName>
    </recommendedName>
</protein>
<feature type="region of interest" description="Disordered" evidence="1">
    <location>
        <begin position="618"/>
        <end position="640"/>
    </location>
</feature>
<reference evidence="2 3" key="1">
    <citation type="submission" date="2024-02" db="EMBL/GenBank/DDBJ databases">
        <authorList>
            <person name="Daric V."/>
            <person name="Darras S."/>
        </authorList>
    </citation>
    <scope>NUCLEOTIDE SEQUENCE [LARGE SCALE GENOMIC DNA]</scope>
</reference>
<evidence type="ECO:0000313" key="3">
    <source>
        <dbReference type="Proteomes" id="UP001642483"/>
    </source>
</evidence>
<sequence>MHSNRLNKPKDLFQLELDKEIAKRKSKGKFTGFSDPSDVDDSAFEEDKHSFITTTYNDKQEVLKSSKKFDEQHKKTIRHQNKTRRTKKATELDWELDIGRSGTNYSENKSESFDDNKSKSFVNSTFSMDQLQYFSENIFPNETKTAKLTADMSLASSLRTQPHFAEDFSNEKVFSNRSLPSPLAARSTVVSEFEQRNLPHRSDNISSPSIPVLSDDADSFLSVDGDRSYTNLKSYLSDESLKTSKSSKTFNSRNKKKPQTVFQRNDTGSFSGVKHSLIAQQNMGNLISPLKEKHDLSSLPMEERIQDENKLKENTDDVSAILDQVTITNESNRCLPLESSFLPTSKKIDRSKPETATQGFPQHSTQMILNSVITKVADHNESYLLNASKQVHSSDNEMEPNISTTKSKKYKRKKSFKTPPADYHGLGSLSAFRLLETQKKVDTSSSSDLRKSIYLEWLANKEKVLKVKKMQSLQEEEKENERKEQDRKEKIMERESARKAWLEEKEVIIKRKERQKTMEQRKQREEKLKKEEERWKSQKKVDAMRQKALQDAKRQHRENQKQKRNEEMIEQKKKSDKKKENQKALDEWMNERSKQWEWDKQTEIKQTRKKEKEILRTQEKKRENAKQAYQSWHTDKNNRNSSKIIVTHHDCFDKPPWSPANQVIPYRG</sequence>
<organism evidence="2 3">
    <name type="scientific">Clavelina lepadiformis</name>
    <name type="common">Light-bulb sea squirt</name>
    <name type="synonym">Ascidia lepadiformis</name>
    <dbReference type="NCBI Taxonomy" id="159417"/>
    <lineage>
        <taxon>Eukaryota</taxon>
        <taxon>Metazoa</taxon>
        <taxon>Chordata</taxon>
        <taxon>Tunicata</taxon>
        <taxon>Ascidiacea</taxon>
        <taxon>Aplousobranchia</taxon>
        <taxon>Clavelinidae</taxon>
        <taxon>Clavelina</taxon>
    </lineage>
</organism>